<evidence type="ECO:0000256" key="10">
    <source>
        <dbReference type="ARBA" id="ARBA00025370"/>
    </source>
</evidence>
<keyword evidence="2 11" id="KW-0158">Chromosome</keyword>
<organism evidence="17 18">
    <name type="scientific">Tulasnella calospora MUT 4182</name>
    <dbReference type="NCBI Taxonomy" id="1051891"/>
    <lineage>
        <taxon>Eukaryota</taxon>
        <taxon>Fungi</taxon>
        <taxon>Dikarya</taxon>
        <taxon>Basidiomycota</taxon>
        <taxon>Agaricomycotina</taxon>
        <taxon>Agaricomycetes</taxon>
        <taxon>Cantharellales</taxon>
        <taxon>Tulasnellaceae</taxon>
        <taxon>Tulasnella</taxon>
    </lineage>
</organism>
<dbReference type="Pfam" id="PF08644">
    <property type="entry name" value="SPT16"/>
    <property type="match status" value="1"/>
</dbReference>
<evidence type="ECO:0000259" key="14">
    <source>
        <dbReference type="SMART" id="SM01285"/>
    </source>
</evidence>
<dbReference type="SMART" id="SM01285">
    <property type="entry name" value="FACT-Spt16_Nlob"/>
    <property type="match status" value="1"/>
</dbReference>
<dbReference type="Gene3D" id="2.30.29.30">
    <property type="entry name" value="Pleckstrin-homology domain (PH domain)/Phosphotyrosine-binding domain (PTB)"/>
    <property type="match status" value="1"/>
</dbReference>
<dbReference type="InterPro" id="IPR029149">
    <property type="entry name" value="Creatin/AminoP/Spt16_N"/>
</dbReference>
<dbReference type="GO" id="GO:0035101">
    <property type="term" value="C:FACT complex"/>
    <property type="evidence" value="ECO:0007669"/>
    <property type="project" value="UniProtKB-UniRule"/>
</dbReference>
<evidence type="ECO:0000256" key="6">
    <source>
        <dbReference type="ARBA" id="ARBA00023054"/>
    </source>
</evidence>
<feature type="domain" description="Histone chaperone RTT106/FACT complex subunit SPT16-like middle" evidence="16">
    <location>
        <begin position="835"/>
        <end position="925"/>
    </location>
</feature>
<evidence type="ECO:0000256" key="3">
    <source>
        <dbReference type="ARBA" id="ARBA00022705"/>
    </source>
</evidence>
<dbReference type="Pfam" id="PF21091">
    <property type="entry name" value="SPT16_C"/>
    <property type="match status" value="1"/>
</dbReference>
<dbReference type="GO" id="GO:0006260">
    <property type="term" value="P:DNA replication"/>
    <property type="evidence" value="ECO:0007669"/>
    <property type="project" value="UniProtKB-KW"/>
</dbReference>
<dbReference type="Gene3D" id="2.30.29.210">
    <property type="entry name" value="FACT complex subunit Spt16p/Cdc68p"/>
    <property type="match status" value="1"/>
</dbReference>
<dbReference type="Pfam" id="PF14826">
    <property type="entry name" value="FACT-Spt16_Nlob"/>
    <property type="match status" value="1"/>
</dbReference>
<dbReference type="PANTHER" id="PTHR13980:SF15">
    <property type="entry name" value="FACT COMPLEX SUBUNIT SPT16"/>
    <property type="match status" value="1"/>
</dbReference>
<comment type="subunit">
    <text evidence="11">Component of the FACT complex.</text>
</comment>
<keyword evidence="4 11" id="KW-0227">DNA damage</keyword>
<dbReference type="InterPro" id="IPR048969">
    <property type="entry name" value="FACT_SPT16_C"/>
</dbReference>
<protein>
    <recommendedName>
        <fullName evidence="11">FACT complex subunit</fullName>
    </recommendedName>
</protein>
<comment type="function">
    <text evidence="10 11">Component of the FACT complex, a general chromatin factor that acts to reorganize nucleosomes. The FACT complex is involved in multiple processes that require DNA as a template such as mRNA elongation, DNA replication and DNA repair. During transcription elongation the FACT complex acts as a histone chaperone that both destabilizes and restores nucleosomal structure. It facilitates the passage of RNA polymerase II and transcription by promoting the dissociation of one histone H2A-H2B dimer from the nucleosome, then subsequently promotes the reestablishment of the nucleosome following the passage of RNA polymerase II.</text>
</comment>
<dbReference type="InterPro" id="IPR040258">
    <property type="entry name" value="Spt16"/>
</dbReference>
<dbReference type="PANTHER" id="PTHR13980">
    <property type="entry name" value="CDC68 RELATED"/>
    <property type="match status" value="1"/>
</dbReference>
<feature type="region of interest" description="Disordered" evidence="13">
    <location>
        <begin position="448"/>
        <end position="483"/>
    </location>
</feature>
<dbReference type="HOGENOM" id="CLU_004627_1_0_1"/>
<evidence type="ECO:0000256" key="8">
    <source>
        <dbReference type="ARBA" id="ARBA00023204"/>
    </source>
</evidence>
<dbReference type="OrthoDB" id="10251642at2759"/>
<keyword evidence="18" id="KW-1185">Reference proteome</keyword>
<comment type="similarity">
    <text evidence="1 11">Belongs to the peptidase M24 family. SPT16 subfamily.</text>
</comment>
<dbReference type="GO" id="GO:0006368">
    <property type="term" value="P:transcription elongation by RNA polymerase II"/>
    <property type="evidence" value="ECO:0007669"/>
    <property type="project" value="TreeGrafter"/>
</dbReference>
<dbReference type="FunFam" id="3.90.230.10:FF:000005">
    <property type="entry name" value="FACT complex subunit spt16"/>
    <property type="match status" value="1"/>
</dbReference>
<evidence type="ECO:0000256" key="2">
    <source>
        <dbReference type="ARBA" id="ARBA00022454"/>
    </source>
</evidence>
<dbReference type="GO" id="GO:0010468">
    <property type="term" value="P:regulation of gene expression"/>
    <property type="evidence" value="ECO:0007669"/>
    <property type="project" value="UniProtKB-ARBA"/>
</dbReference>
<reference evidence="17 18" key="1">
    <citation type="submission" date="2014-04" db="EMBL/GenBank/DDBJ databases">
        <authorList>
            <consortium name="DOE Joint Genome Institute"/>
            <person name="Kuo A."/>
            <person name="Girlanda M."/>
            <person name="Perotto S."/>
            <person name="Kohler A."/>
            <person name="Nagy L.G."/>
            <person name="Floudas D."/>
            <person name="Copeland A."/>
            <person name="Barry K.W."/>
            <person name="Cichocki N."/>
            <person name="Veneault-Fourrey C."/>
            <person name="LaButti K."/>
            <person name="Lindquist E.A."/>
            <person name="Lipzen A."/>
            <person name="Lundell T."/>
            <person name="Morin E."/>
            <person name="Murat C."/>
            <person name="Sun H."/>
            <person name="Tunlid A."/>
            <person name="Henrissat B."/>
            <person name="Grigoriev I.V."/>
            <person name="Hibbett D.S."/>
            <person name="Martin F."/>
            <person name="Nordberg H.P."/>
            <person name="Cantor M.N."/>
            <person name="Hua S.X."/>
        </authorList>
    </citation>
    <scope>NUCLEOTIDE SEQUENCE [LARGE SCALE GENOMIC DNA]</scope>
    <source>
        <strain evidence="17 18">MUT 4182</strain>
    </source>
</reference>
<dbReference type="Gene3D" id="3.40.350.10">
    <property type="entry name" value="Creatinase/prolidase N-terminal domain"/>
    <property type="match status" value="1"/>
</dbReference>
<dbReference type="Gene3D" id="3.90.230.10">
    <property type="entry name" value="Creatinase/methionine aminopeptidase superfamily"/>
    <property type="match status" value="1"/>
</dbReference>
<dbReference type="InterPro" id="IPR011993">
    <property type="entry name" value="PH-like_dom_sf"/>
</dbReference>
<evidence type="ECO:0000256" key="11">
    <source>
        <dbReference type="RuleBase" id="RU367052"/>
    </source>
</evidence>
<reference evidence="18" key="2">
    <citation type="submission" date="2015-01" db="EMBL/GenBank/DDBJ databases">
        <title>Evolutionary Origins and Diversification of the Mycorrhizal Mutualists.</title>
        <authorList>
            <consortium name="DOE Joint Genome Institute"/>
            <consortium name="Mycorrhizal Genomics Consortium"/>
            <person name="Kohler A."/>
            <person name="Kuo A."/>
            <person name="Nagy L.G."/>
            <person name="Floudas D."/>
            <person name="Copeland A."/>
            <person name="Barry K.W."/>
            <person name="Cichocki N."/>
            <person name="Veneault-Fourrey C."/>
            <person name="LaButti K."/>
            <person name="Lindquist E.A."/>
            <person name="Lipzen A."/>
            <person name="Lundell T."/>
            <person name="Morin E."/>
            <person name="Murat C."/>
            <person name="Riley R."/>
            <person name="Ohm R."/>
            <person name="Sun H."/>
            <person name="Tunlid A."/>
            <person name="Henrissat B."/>
            <person name="Grigoriev I.V."/>
            <person name="Hibbett D.S."/>
            <person name="Martin F."/>
        </authorList>
    </citation>
    <scope>NUCLEOTIDE SEQUENCE [LARGE SCALE GENOMIC DNA]</scope>
    <source>
        <strain evidence="18">MUT 4182</strain>
    </source>
</reference>
<name>A0A0C3LB39_9AGAM</name>
<feature type="domain" description="FACT complex subunit SPT16 middle" evidence="15">
    <location>
        <begin position="564"/>
        <end position="714"/>
    </location>
</feature>
<dbReference type="SMART" id="SM01287">
    <property type="entry name" value="Rtt106"/>
    <property type="match status" value="1"/>
</dbReference>
<feature type="compositionally biased region" description="Basic and acidic residues" evidence="13">
    <location>
        <begin position="1021"/>
        <end position="1049"/>
    </location>
</feature>
<evidence type="ECO:0000256" key="4">
    <source>
        <dbReference type="ARBA" id="ARBA00022763"/>
    </source>
</evidence>
<keyword evidence="6 12" id="KW-0175">Coiled coil</keyword>
<keyword evidence="7 11" id="KW-0804">Transcription</keyword>
<dbReference type="Proteomes" id="UP000054248">
    <property type="component" value="Unassembled WGS sequence"/>
</dbReference>
<keyword evidence="9 11" id="KW-0539">Nucleus</keyword>
<keyword evidence="3 11" id="KW-0235">DNA replication</keyword>
<dbReference type="FunFam" id="2.30.29.150:FF:000002">
    <property type="entry name" value="FACT complex subunit SPT16"/>
    <property type="match status" value="1"/>
</dbReference>
<keyword evidence="5 11" id="KW-0805">Transcription regulation</keyword>
<keyword evidence="8 11" id="KW-0234">DNA repair</keyword>
<evidence type="ECO:0000256" key="9">
    <source>
        <dbReference type="ARBA" id="ARBA00023242"/>
    </source>
</evidence>
<proteinExistence type="inferred from homology"/>
<evidence type="ECO:0000256" key="13">
    <source>
        <dbReference type="SAM" id="MobiDB-lite"/>
    </source>
</evidence>
<evidence type="ECO:0000256" key="7">
    <source>
        <dbReference type="ARBA" id="ARBA00023163"/>
    </source>
</evidence>
<evidence type="ECO:0000313" key="18">
    <source>
        <dbReference type="Proteomes" id="UP000054248"/>
    </source>
</evidence>
<dbReference type="SMART" id="SM01286">
    <property type="entry name" value="SPT16"/>
    <property type="match status" value="1"/>
</dbReference>
<dbReference type="AlphaFoldDB" id="A0A0C3LB39"/>
<feature type="compositionally biased region" description="Basic and acidic residues" evidence="13">
    <location>
        <begin position="449"/>
        <end position="463"/>
    </location>
</feature>
<evidence type="ECO:0000256" key="5">
    <source>
        <dbReference type="ARBA" id="ARBA00023015"/>
    </source>
</evidence>
<dbReference type="GO" id="GO:0031491">
    <property type="term" value="F:nucleosome binding"/>
    <property type="evidence" value="ECO:0007669"/>
    <property type="project" value="TreeGrafter"/>
</dbReference>
<evidence type="ECO:0000313" key="17">
    <source>
        <dbReference type="EMBL" id="KIO31093.1"/>
    </source>
</evidence>
<dbReference type="GO" id="GO:0006281">
    <property type="term" value="P:DNA repair"/>
    <property type="evidence" value="ECO:0007669"/>
    <property type="project" value="UniProtKB-UniRule"/>
</dbReference>
<feature type="compositionally biased region" description="Acidic residues" evidence="13">
    <location>
        <begin position="1009"/>
        <end position="1020"/>
    </location>
</feature>
<dbReference type="InterPro" id="IPR013953">
    <property type="entry name" value="FACT_SPT16_M"/>
</dbReference>
<dbReference type="Pfam" id="PF08512">
    <property type="entry name" value="Rttp106-like_middle"/>
    <property type="match status" value="1"/>
</dbReference>
<feature type="coiled-coil region" evidence="12">
    <location>
        <begin position="643"/>
        <end position="670"/>
    </location>
</feature>
<dbReference type="InterPro" id="IPR013719">
    <property type="entry name" value="RTT106/SPT16-like_middle_dom"/>
</dbReference>
<evidence type="ECO:0000256" key="12">
    <source>
        <dbReference type="SAM" id="Coils"/>
    </source>
</evidence>
<feature type="domain" description="FACT complex subunit SPT16 N-terminal lobe" evidence="14">
    <location>
        <begin position="7"/>
        <end position="171"/>
    </location>
</feature>
<evidence type="ECO:0000259" key="15">
    <source>
        <dbReference type="SMART" id="SM01286"/>
    </source>
</evidence>
<accession>A0A0C3LB39</accession>
<gene>
    <name evidence="17" type="ORF">M407DRAFT_19971</name>
</gene>
<dbReference type="InterPro" id="IPR036005">
    <property type="entry name" value="Creatinase/aminopeptidase-like"/>
</dbReference>
<evidence type="ECO:0000256" key="1">
    <source>
        <dbReference type="ARBA" id="ARBA00010779"/>
    </source>
</evidence>
<feature type="region of interest" description="Disordered" evidence="13">
    <location>
        <begin position="962"/>
        <end position="1057"/>
    </location>
</feature>
<dbReference type="EMBL" id="KN822966">
    <property type="protein sequence ID" value="KIO31093.1"/>
    <property type="molecule type" value="Genomic_DNA"/>
</dbReference>
<dbReference type="InterPro" id="IPR056595">
    <property type="entry name" value="Fact-SPT16_PH"/>
</dbReference>
<dbReference type="Gene3D" id="2.30.29.150">
    <property type="match status" value="1"/>
</dbReference>
<feature type="compositionally biased region" description="Acidic residues" evidence="13">
    <location>
        <begin position="970"/>
        <end position="984"/>
    </location>
</feature>
<dbReference type="Pfam" id="PF24824">
    <property type="entry name" value="PH_SPT16"/>
    <property type="match status" value="1"/>
</dbReference>
<dbReference type="FunFam" id="2.30.29.210:FF:000001">
    <property type="entry name" value="FACT complex subunit spt16"/>
    <property type="match status" value="1"/>
</dbReference>
<evidence type="ECO:0000259" key="16">
    <source>
        <dbReference type="SMART" id="SM01287"/>
    </source>
</evidence>
<dbReference type="FunFam" id="2.30.29.30:FF:000017">
    <property type="entry name" value="FACT complex subunit SPT16"/>
    <property type="match status" value="1"/>
</dbReference>
<sequence length="1057" mass="117875">MPDEVKLNANLFFARIKTIVDAWNNAGSSPELESMTGVDALLVVIGDPAGDDEPDRKSTAFQIWLLGYEFPSTIMLVLKDKIYFVCSATKGKILKQLIGPNSTMPIEILLQGKPKDPPTNAIPNVLEVMSAGKRIGTLTKEQHTGRLVDEWKNALDASNHKFDNVDISAALSACMAVKDSEEMKLIRTSANVASVILSAHFVPKLELILDRGSKTTHQALADSMDAKLGDGTKPDMRVFGKAKNASDIDFTSMEFIYPPIVQSKSSSSGYDIRFSAMSTEDQMSHEGIILVALGMKYRGYCANMARTFLVDAKKTQEQQYELLLTLQSEALTKLKDGTVAREVYQHVVNTVKAKSPELEKHLPKNVGWGMGLEFRDGSYVLGPKNSRLLKAGMVFNLILAFTDVVGEDGKKYSLLLTDTVKVGEEKGVCLTEGIKTFKDVLFSFNDDEPAPKGKSKENGEAKPAKSKANGASPKKGELKSVQAGSKVLRAKTRQQFMDPEASTSLSARITTHQKELHSQRQEEGIARFAGEDDRTGREDGKIFKRFQSYKGEAALPKEVESLRIYVDRKNSSVVLPINGFAVAFHINVIKNASKSDEGEFTYLRINFQTPGQLAGKKEDTPFEDPNATFIRSVSYRSTDSHRFDTLYKAIQELKKEVNKREQEKKAMADVVEQDNLQEIKGKRPVRLPEVFVRPATDGKRLPGDLEIHQNGLRYVSPLGHKIDLLFNNIKHLFFQPCDNEMLVIVHFHLKAPIMIGKKKTKDVQVYREASDVQFDETGNRKRKYRYGDEDEIELEQQERKRRQALNKEFKYFAEKIAEASDERLEVDIPFGELAFEGVPFRTNVKLQPTTDCLVHLADPPFLVVTLADIEIASLERVQFGLKQFDMVLIFKDFSRPPLQINSIPSNQLDNVKEWLDSVDVPLAEGPVNLNWGNIMKNINENPYEFFKEGGWGFLGGTAVGNAGSDASDASSEESEFEMDEDDDVVSSSASESDFSAEDSDASESGSESFSDEESGEDWDELERKAAKSDKKRHEDGRGHASESESDRPAKKGKAKKK</sequence>
<comment type="subcellular location">
    <subcellularLocation>
        <location evidence="11">Nucleus</location>
    </subcellularLocation>
    <subcellularLocation>
        <location evidence="11">Chromosome</location>
    </subcellularLocation>
</comment>
<dbReference type="InterPro" id="IPR029148">
    <property type="entry name" value="FACT-SPT16_Nlobe"/>
</dbReference>
<dbReference type="InterPro" id="IPR000994">
    <property type="entry name" value="Pept_M24"/>
</dbReference>
<dbReference type="Pfam" id="PF00557">
    <property type="entry name" value="Peptidase_M24"/>
    <property type="match status" value="1"/>
</dbReference>
<dbReference type="STRING" id="1051891.A0A0C3LB39"/>
<dbReference type="SUPFAM" id="SSF55920">
    <property type="entry name" value="Creatinase/aminopeptidase"/>
    <property type="match status" value="1"/>
</dbReference>